<keyword evidence="2" id="KW-1185">Reference proteome</keyword>
<gene>
    <name evidence="1" type="ORF">FA13DRAFT_1737067</name>
</gene>
<sequence length="53" mass="6681">MRWNMLEEWIRSVYLSSNRCFRYRKAQYMLERPPICAPLQSFQYSTSRKIQWM</sequence>
<dbReference type="Proteomes" id="UP000298030">
    <property type="component" value="Unassembled WGS sequence"/>
</dbReference>
<comment type="caution">
    <text evidence="1">The sequence shown here is derived from an EMBL/GenBank/DDBJ whole genome shotgun (WGS) entry which is preliminary data.</text>
</comment>
<protein>
    <submittedName>
        <fullName evidence="1">Uncharacterized protein</fullName>
    </submittedName>
</protein>
<organism evidence="1 2">
    <name type="scientific">Coprinellus micaceus</name>
    <name type="common">Glistening ink-cap mushroom</name>
    <name type="synonym">Coprinus micaceus</name>
    <dbReference type="NCBI Taxonomy" id="71717"/>
    <lineage>
        <taxon>Eukaryota</taxon>
        <taxon>Fungi</taxon>
        <taxon>Dikarya</taxon>
        <taxon>Basidiomycota</taxon>
        <taxon>Agaricomycotina</taxon>
        <taxon>Agaricomycetes</taxon>
        <taxon>Agaricomycetidae</taxon>
        <taxon>Agaricales</taxon>
        <taxon>Agaricineae</taxon>
        <taxon>Psathyrellaceae</taxon>
        <taxon>Coprinellus</taxon>
    </lineage>
</organism>
<name>A0A4Y7SYD9_COPMI</name>
<dbReference type="EMBL" id="QPFP01000045">
    <property type="protein sequence ID" value="TEB26862.1"/>
    <property type="molecule type" value="Genomic_DNA"/>
</dbReference>
<accession>A0A4Y7SYD9</accession>
<reference evidence="1 2" key="1">
    <citation type="journal article" date="2019" name="Nat. Ecol. Evol.">
        <title>Megaphylogeny resolves global patterns of mushroom evolution.</title>
        <authorList>
            <person name="Varga T."/>
            <person name="Krizsan K."/>
            <person name="Foldi C."/>
            <person name="Dima B."/>
            <person name="Sanchez-Garcia M."/>
            <person name="Sanchez-Ramirez S."/>
            <person name="Szollosi G.J."/>
            <person name="Szarkandi J.G."/>
            <person name="Papp V."/>
            <person name="Albert L."/>
            <person name="Andreopoulos W."/>
            <person name="Angelini C."/>
            <person name="Antonin V."/>
            <person name="Barry K.W."/>
            <person name="Bougher N.L."/>
            <person name="Buchanan P."/>
            <person name="Buyck B."/>
            <person name="Bense V."/>
            <person name="Catcheside P."/>
            <person name="Chovatia M."/>
            <person name="Cooper J."/>
            <person name="Damon W."/>
            <person name="Desjardin D."/>
            <person name="Finy P."/>
            <person name="Geml J."/>
            <person name="Haridas S."/>
            <person name="Hughes K."/>
            <person name="Justo A."/>
            <person name="Karasinski D."/>
            <person name="Kautmanova I."/>
            <person name="Kiss B."/>
            <person name="Kocsube S."/>
            <person name="Kotiranta H."/>
            <person name="LaButti K.M."/>
            <person name="Lechner B.E."/>
            <person name="Liimatainen K."/>
            <person name="Lipzen A."/>
            <person name="Lukacs Z."/>
            <person name="Mihaltcheva S."/>
            <person name="Morgado L.N."/>
            <person name="Niskanen T."/>
            <person name="Noordeloos M.E."/>
            <person name="Ohm R.A."/>
            <person name="Ortiz-Santana B."/>
            <person name="Ovrebo C."/>
            <person name="Racz N."/>
            <person name="Riley R."/>
            <person name="Savchenko A."/>
            <person name="Shiryaev A."/>
            <person name="Soop K."/>
            <person name="Spirin V."/>
            <person name="Szebenyi C."/>
            <person name="Tomsovsky M."/>
            <person name="Tulloss R.E."/>
            <person name="Uehling J."/>
            <person name="Grigoriev I.V."/>
            <person name="Vagvolgyi C."/>
            <person name="Papp T."/>
            <person name="Martin F.M."/>
            <person name="Miettinen O."/>
            <person name="Hibbett D.S."/>
            <person name="Nagy L.G."/>
        </authorList>
    </citation>
    <scope>NUCLEOTIDE SEQUENCE [LARGE SCALE GENOMIC DNA]</scope>
    <source>
        <strain evidence="1 2">FP101781</strain>
    </source>
</reference>
<evidence type="ECO:0000313" key="1">
    <source>
        <dbReference type="EMBL" id="TEB26862.1"/>
    </source>
</evidence>
<evidence type="ECO:0000313" key="2">
    <source>
        <dbReference type="Proteomes" id="UP000298030"/>
    </source>
</evidence>
<proteinExistence type="predicted"/>
<dbReference type="AlphaFoldDB" id="A0A4Y7SYD9"/>